<accession>A0A3N4HK04</accession>
<reference evidence="2 3" key="1">
    <citation type="journal article" date="2018" name="Nat. Ecol. Evol.">
        <title>Pezizomycetes genomes reveal the molecular basis of ectomycorrhizal truffle lifestyle.</title>
        <authorList>
            <person name="Murat C."/>
            <person name="Payen T."/>
            <person name="Noel B."/>
            <person name="Kuo A."/>
            <person name="Morin E."/>
            <person name="Chen J."/>
            <person name="Kohler A."/>
            <person name="Krizsan K."/>
            <person name="Balestrini R."/>
            <person name="Da Silva C."/>
            <person name="Montanini B."/>
            <person name="Hainaut M."/>
            <person name="Levati E."/>
            <person name="Barry K.W."/>
            <person name="Belfiori B."/>
            <person name="Cichocki N."/>
            <person name="Clum A."/>
            <person name="Dockter R.B."/>
            <person name="Fauchery L."/>
            <person name="Guy J."/>
            <person name="Iotti M."/>
            <person name="Le Tacon F."/>
            <person name="Lindquist E.A."/>
            <person name="Lipzen A."/>
            <person name="Malagnac F."/>
            <person name="Mello A."/>
            <person name="Molinier V."/>
            <person name="Miyauchi S."/>
            <person name="Poulain J."/>
            <person name="Riccioni C."/>
            <person name="Rubini A."/>
            <person name="Sitrit Y."/>
            <person name="Splivallo R."/>
            <person name="Traeger S."/>
            <person name="Wang M."/>
            <person name="Zifcakova L."/>
            <person name="Wipf D."/>
            <person name="Zambonelli A."/>
            <person name="Paolocci F."/>
            <person name="Nowrousian M."/>
            <person name="Ottonello S."/>
            <person name="Baldrian P."/>
            <person name="Spatafora J.W."/>
            <person name="Henrissat B."/>
            <person name="Nagy L.G."/>
            <person name="Aury J.M."/>
            <person name="Wincker P."/>
            <person name="Grigoriev I.V."/>
            <person name="Bonfante P."/>
            <person name="Martin F.M."/>
        </authorList>
    </citation>
    <scope>NUCLEOTIDE SEQUENCE [LARGE SCALE GENOMIC DNA]</scope>
    <source>
        <strain evidence="2 3">RN42</strain>
    </source>
</reference>
<dbReference type="AlphaFoldDB" id="A0A3N4HK04"/>
<evidence type="ECO:0000256" key="1">
    <source>
        <dbReference type="SAM" id="MobiDB-lite"/>
    </source>
</evidence>
<dbReference type="Proteomes" id="UP000275078">
    <property type="component" value="Unassembled WGS sequence"/>
</dbReference>
<name>A0A3N4HK04_ASCIM</name>
<evidence type="ECO:0000313" key="2">
    <source>
        <dbReference type="EMBL" id="RPA74212.1"/>
    </source>
</evidence>
<proteinExistence type="predicted"/>
<dbReference type="EMBL" id="ML119797">
    <property type="protein sequence ID" value="RPA74212.1"/>
    <property type="molecule type" value="Genomic_DNA"/>
</dbReference>
<organism evidence="2 3">
    <name type="scientific">Ascobolus immersus RN42</name>
    <dbReference type="NCBI Taxonomy" id="1160509"/>
    <lineage>
        <taxon>Eukaryota</taxon>
        <taxon>Fungi</taxon>
        <taxon>Dikarya</taxon>
        <taxon>Ascomycota</taxon>
        <taxon>Pezizomycotina</taxon>
        <taxon>Pezizomycetes</taxon>
        <taxon>Pezizales</taxon>
        <taxon>Ascobolaceae</taxon>
        <taxon>Ascobolus</taxon>
    </lineage>
</organism>
<sequence>MAPTIESKSRKTGSAKNMDIKRTTKGTGSKAIKDRISGFHSPAALESKQTVKPSRTKRTASKNRSAKKARTSNVAKKETPQTKPKVEEEDSDFFERYASTPRALTPPPPWTIPEHPFKLRATSGSWGPIIVLGTMRNGAYMWHPERKCAAHECIHPEGRGMKHGDRVTKCCFVTCSTWRHYDCYIAGTANDQKDLCQSDEHLYTWGGNVEEYRKRYISNYDDGSGEKKEDYLDVDLKKLYAFAEGVEYVDTSSGHNHGRTEPASK</sequence>
<protein>
    <submittedName>
        <fullName evidence="2">Uncharacterized protein</fullName>
    </submittedName>
</protein>
<gene>
    <name evidence="2" type="ORF">BJ508DRAFT_313112</name>
</gene>
<feature type="compositionally biased region" description="Basic residues" evidence="1">
    <location>
        <begin position="54"/>
        <end position="70"/>
    </location>
</feature>
<feature type="compositionally biased region" description="Basic and acidic residues" evidence="1">
    <location>
        <begin position="75"/>
        <end position="86"/>
    </location>
</feature>
<evidence type="ECO:0000313" key="3">
    <source>
        <dbReference type="Proteomes" id="UP000275078"/>
    </source>
</evidence>
<keyword evidence="3" id="KW-1185">Reference proteome</keyword>
<feature type="region of interest" description="Disordered" evidence="1">
    <location>
        <begin position="1"/>
        <end position="90"/>
    </location>
</feature>